<dbReference type="Proteomes" id="UP001138500">
    <property type="component" value="Unassembled WGS sequence"/>
</dbReference>
<evidence type="ECO:0000313" key="1">
    <source>
        <dbReference type="EMBL" id="KAH9845928.1"/>
    </source>
</evidence>
<dbReference type="InterPro" id="IPR036047">
    <property type="entry name" value="F-box-like_dom_sf"/>
</dbReference>
<dbReference type="AlphaFoldDB" id="A0A9W7W7A9"/>
<sequence>MPVIPRDVWLLVFQRLVGDYESLRNVSLVSRDWRVLSWPCLLQIVDLTSHNLKPRLTQSEFDKLPVIRSHHHAKYPPVNLISRQRCFLSLISGRPHLAKHVKSLAWTLLWREDDEDWTAPETAAIEHDIRETWNVFTMLLNVTHLDLASLHYVCNIDLARQNPPLLFPRVTHLRLLGWPHRRLVKAISQSIQISKLRSLRLDYLEDRVDGSPSSFETDEDLAHTAGKLDSFSTHELFIDDDLFERQEKGEAAIFPGPLWYPMRLFSAGPLESLQHVHIALPQFDVHVDVRNYYTAFRYSAHLLRKVASRLRSLVIIFDESRGHYYPGRCGTGKIYWRTRIRPWCVKMAAAFLKHILFALSDCSFPHLSQLTFEGFHLLEGEGAVDELETVLQYLNYTPFKNVNLTGISHIERADFEGFDYSIPPFDEEIVQTS</sequence>
<comment type="caution">
    <text evidence="1">The sequence shown here is derived from an EMBL/GenBank/DDBJ whole genome shotgun (WGS) entry which is preliminary data.</text>
</comment>
<dbReference type="EMBL" id="RIBY02000001">
    <property type="protein sequence ID" value="KAH9845928.1"/>
    <property type="molecule type" value="Genomic_DNA"/>
</dbReference>
<dbReference type="OrthoDB" id="4252443at2759"/>
<evidence type="ECO:0008006" key="3">
    <source>
        <dbReference type="Google" id="ProtNLM"/>
    </source>
</evidence>
<keyword evidence="2" id="KW-1185">Reference proteome</keyword>
<proteinExistence type="predicted"/>
<reference evidence="1 2" key="1">
    <citation type="journal article" date="2018" name="IMA Fungus">
        <title>IMA Genome-F 10: Nine draft genome sequences of Claviceps purpurea s.lat., including C. arundinis, C. humidiphila, and C. cf. spartinae, pseudomolecules for the pitch canker pathogen Fusarium circinatum, draft genome of Davidsoniella eucalypti, Grosmannia galeiformis, Quambalaria eucalypti, and Teratosphaeria destructans.</title>
        <authorList>
            <person name="Wingfield B.D."/>
            <person name="Liu M."/>
            <person name="Nguyen H.D."/>
            <person name="Lane F.A."/>
            <person name="Morgan S.W."/>
            <person name="De Vos L."/>
            <person name="Wilken P.M."/>
            <person name="Duong T.A."/>
            <person name="Aylward J."/>
            <person name="Coetzee M.P."/>
            <person name="Dadej K."/>
            <person name="De Beer Z.W."/>
            <person name="Findlay W."/>
            <person name="Havenga M."/>
            <person name="Kolarik M."/>
            <person name="Menzies J.G."/>
            <person name="Naidoo K."/>
            <person name="Pochopski O."/>
            <person name="Shoukouhi P."/>
            <person name="Santana Q.C."/>
            <person name="Seifert K.A."/>
            <person name="Soal N."/>
            <person name="Steenkamp E.T."/>
            <person name="Tatham C.T."/>
            <person name="van der Nest M.A."/>
            <person name="Wingfield M.J."/>
        </authorList>
    </citation>
    <scope>NUCLEOTIDE SEQUENCE [LARGE SCALE GENOMIC DNA]</scope>
    <source>
        <strain evidence="1">CMW44962</strain>
    </source>
</reference>
<accession>A0A9W7W7A9</accession>
<protein>
    <recommendedName>
        <fullName evidence="3">F-box domain-containing protein</fullName>
    </recommendedName>
</protein>
<dbReference type="SUPFAM" id="SSF81383">
    <property type="entry name" value="F-box domain"/>
    <property type="match status" value="1"/>
</dbReference>
<reference evidence="1 2" key="2">
    <citation type="journal article" date="2021" name="Curr. Genet.">
        <title>Genetic response to nitrogen starvation in the aggressive Eucalyptus foliar pathogen Teratosphaeria destructans.</title>
        <authorList>
            <person name="Havenga M."/>
            <person name="Wingfield B.D."/>
            <person name="Wingfield M.J."/>
            <person name="Dreyer L.L."/>
            <person name="Roets F."/>
            <person name="Aylward J."/>
        </authorList>
    </citation>
    <scope>NUCLEOTIDE SEQUENCE [LARGE SCALE GENOMIC DNA]</scope>
    <source>
        <strain evidence="1">CMW44962</strain>
    </source>
</reference>
<dbReference type="CDD" id="cd09917">
    <property type="entry name" value="F-box_SF"/>
    <property type="match status" value="1"/>
</dbReference>
<organism evidence="1 2">
    <name type="scientific">Teratosphaeria destructans</name>
    <dbReference type="NCBI Taxonomy" id="418781"/>
    <lineage>
        <taxon>Eukaryota</taxon>
        <taxon>Fungi</taxon>
        <taxon>Dikarya</taxon>
        <taxon>Ascomycota</taxon>
        <taxon>Pezizomycotina</taxon>
        <taxon>Dothideomycetes</taxon>
        <taxon>Dothideomycetidae</taxon>
        <taxon>Mycosphaerellales</taxon>
        <taxon>Teratosphaeriaceae</taxon>
        <taxon>Teratosphaeria</taxon>
    </lineage>
</organism>
<name>A0A9W7W7A9_9PEZI</name>
<evidence type="ECO:0000313" key="2">
    <source>
        <dbReference type="Proteomes" id="UP001138500"/>
    </source>
</evidence>
<gene>
    <name evidence="1" type="ORF">Tdes44962_MAKER00139</name>
</gene>